<keyword evidence="4" id="KW-1185">Reference proteome</keyword>
<dbReference type="Proteomes" id="UP001366166">
    <property type="component" value="Chromosome"/>
</dbReference>
<evidence type="ECO:0000313" key="3">
    <source>
        <dbReference type="EMBL" id="BEQ14248.1"/>
    </source>
</evidence>
<feature type="domain" description="Histone deacetylase" evidence="2">
    <location>
        <begin position="24"/>
        <end position="308"/>
    </location>
</feature>
<dbReference type="AlphaFoldDB" id="A0AAU9EX10"/>
<dbReference type="InterPro" id="IPR037138">
    <property type="entry name" value="His_deacetylse_dom_sf"/>
</dbReference>
<dbReference type="Gene3D" id="3.40.800.20">
    <property type="entry name" value="Histone deacetylase domain"/>
    <property type="match status" value="1"/>
</dbReference>
<dbReference type="InterPro" id="IPR023801">
    <property type="entry name" value="His_deacetylse_dom"/>
</dbReference>
<sequence>MVPPLNIGIIRDERFLRHQTGLSHPETPQRLSVVHRMLDYDFAASFRERSAEPATLEQVEALHTPDYVRMVIATARRRFTNLAADTTASSESCFTSFLAAGACIRGARELLAGDYQAALALVRPPGHHAQPAKAEGFCILNNLGITALELVRRGLKRVLIVDWDLHHGNGLQKVFYESPEVFYFSSHHLHSYPHTGDWEEAGAGAGEGYTVNLCLPPGADDNDVVELYRQLLPTVVERYRPQIILVAAGFDAHREDPLSNLSMSAAGFGALGQLVADLGPRGCGAPVLLALEGGYEPTDLAECLRQVLLAWQGDPTMLERASSDRGAQWAEQARAVHRRYGVWMD</sequence>
<evidence type="ECO:0000256" key="1">
    <source>
        <dbReference type="ARBA" id="ARBA00005947"/>
    </source>
</evidence>
<dbReference type="PRINTS" id="PR01270">
    <property type="entry name" value="HDASUPER"/>
</dbReference>
<reference evidence="4" key="1">
    <citation type="journal article" date="2023" name="Arch. Microbiol.">
        <title>Desulfoferula mesophilus gen. nov. sp. nov., a mesophilic sulfate-reducing bacterium isolated from a brackish lake sediment.</title>
        <authorList>
            <person name="Watanabe T."/>
            <person name="Yabe T."/>
            <person name="Tsuji J.M."/>
            <person name="Fukui M."/>
        </authorList>
    </citation>
    <scope>NUCLEOTIDE SEQUENCE [LARGE SCALE GENOMIC DNA]</scope>
    <source>
        <strain evidence="4">12FAK</strain>
    </source>
</reference>
<accession>A0AAU9EX10</accession>
<dbReference type="Pfam" id="PF00850">
    <property type="entry name" value="Hist_deacetyl"/>
    <property type="match status" value="1"/>
</dbReference>
<dbReference type="GO" id="GO:0040029">
    <property type="term" value="P:epigenetic regulation of gene expression"/>
    <property type="evidence" value="ECO:0007669"/>
    <property type="project" value="TreeGrafter"/>
</dbReference>
<dbReference type="CDD" id="cd09992">
    <property type="entry name" value="HDAC_classII"/>
    <property type="match status" value="1"/>
</dbReference>
<dbReference type="InterPro" id="IPR023696">
    <property type="entry name" value="Ureohydrolase_dom_sf"/>
</dbReference>
<dbReference type="KEGG" id="dmp:FAK_13140"/>
<proteinExistence type="inferred from homology"/>
<dbReference type="SUPFAM" id="SSF52768">
    <property type="entry name" value="Arginase/deacetylase"/>
    <property type="match status" value="1"/>
</dbReference>
<organism evidence="3 4">
    <name type="scientific">Desulfoferula mesophila</name>
    <dbReference type="NCBI Taxonomy" id="3058419"/>
    <lineage>
        <taxon>Bacteria</taxon>
        <taxon>Pseudomonadati</taxon>
        <taxon>Thermodesulfobacteriota</taxon>
        <taxon>Desulfarculia</taxon>
        <taxon>Desulfarculales</taxon>
        <taxon>Desulfarculaceae</taxon>
        <taxon>Desulfoferula</taxon>
    </lineage>
</organism>
<dbReference type="RefSeq" id="WP_338605963.1">
    <property type="nucleotide sequence ID" value="NZ_AP028679.1"/>
</dbReference>
<name>A0AAU9EX10_9BACT</name>
<evidence type="ECO:0000259" key="2">
    <source>
        <dbReference type="Pfam" id="PF00850"/>
    </source>
</evidence>
<protein>
    <submittedName>
        <fullName evidence="3">Histone deacetylase</fullName>
    </submittedName>
</protein>
<dbReference type="GO" id="GO:0004407">
    <property type="term" value="F:histone deacetylase activity"/>
    <property type="evidence" value="ECO:0007669"/>
    <property type="project" value="TreeGrafter"/>
</dbReference>
<dbReference type="EMBL" id="AP028679">
    <property type="protein sequence ID" value="BEQ14248.1"/>
    <property type="molecule type" value="Genomic_DNA"/>
</dbReference>
<dbReference type="PANTHER" id="PTHR10625">
    <property type="entry name" value="HISTONE DEACETYLASE HDAC1-RELATED"/>
    <property type="match status" value="1"/>
</dbReference>
<comment type="similarity">
    <text evidence="1">Belongs to the histone deacetylase family.</text>
</comment>
<evidence type="ECO:0000313" key="4">
    <source>
        <dbReference type="Proteomes" id="UP001366166"/>
    </source>
</evidence>
<dbReference type="InterPro" id="IPR000286">
    <property type="entry name" value="HDACs"/>
</dbReference>
<gene>
    <name evidence="3" type="primary">acuC2</name>
    <name evidence="3" type="ORF">FAK_13140</name>
</gene>